<dbReference type="EMBL" id="CP000252">
    <property type="protein sequence ID" value="ABC75951.1"/>
    <property type="molecule type" value="Genomic_DNA"/>
</dbReference>
<dbReference type="Pfam" id="PF00155">
    <property type="entry name" value="Aminotran_1_2"/>
    <property type="match status" value="1"/>
</dbReference>
<dbReference type="FunCoup" id="Q2LYC4">
    <property type="interactions" value="119"/>
</dbReference>
<organism evidence="6 7">
    <name type="scientific">Syntrophus aciditrophicus (strain SB)</name>
    <dbReference type="NCBI Taxonomy" id="56780"/>
    <lineage>
        <taxon>Bacteria</taxon>
        <taxon>Pseudomonadati</taxon>
        <taxon>Thermodesulfobacteriota</taxon>
        <taxon>Syntrophia</taxon>
        <taxon>Syntrophales</taxon>
        <taxon>Syntrophaceae</taxon>
        <taxon>Syntrophus</taxon>
    </lineage>
</organism>
<dbReference type="STRING" id="56780.SYN_00168"/>
<dbReference type="Gene3D" id="3.90.1150.10">
    <property type="entry name" value="Aspartate Aminotransferase, domain 1"/>
    <property type="match status" value="1"/>
</dbReference>
<dbReference type="PROSITE" id="PS00105">
    <property type="entry name" value="AA_TRANSFER_CLASS_1"/>
    <property type="match status" value="1"/>
</dbReference>
<dbReference type="InterPro" id="IPR015421">
    <property type="entry name" value="PyrdxlP-dep_Trfase_major"/>
</dbReference>
<protein>
    <recommendedName>
        <fullName evidence="4">Aminotransferase</fullName>
        <ecNumber evidence="4">2.6.1.-</ecNumber>
    </recommendedName>
</protein>
<dbReference type="eggNOG" id="COG0436">
    <property type="taxonomic scope" value="Bacteria"/>
</dbReference>
<dbReference type="SUPFAM" id="SSF53383">
    <property type="entry name" value="PLP-dependent transferases"/>
    <property type="match status" value="1"/>
</dbReference>
<dbReference type="HOGENOM" id="CLU_017584_4_5_7"/>
<dbReference type="EC" id="2.6.1.-" evidence="4"/>
<evidence type="ECO:0000256" key="2">
    <source>
        <dbReference type="ARBA" id="ARBA00022576"/>
    </source>
</evidence>
<comment type="similarity">
    <text evidence="4">Belongs to the class-I pyridoxal-phosphate-dependent aminotransferase family.</text>
</comment>
<dbReference type="PANTHER" id="PTHR42832:SF3">
    <property type="entry name" value="L-GLUTAMINE--4-(METHYLSULFANYL)-2-OXOBUTANOATE AMINOTRANSFERASE"/>
    <property type="match status" value="1"/>
</dbReference>
<dbReference type="NCBIfam" id="NF006756">
    <property type="entry name" value="PRK09276.1"/>
    <property type="match status" value="1"/>
</dbReference>
<evidence type="ECO:0000259" key="5">
    <source>
        <dbReference type="Pfam" id="PF00155"/>
    </source>
</evidence>
<evidence type="ECO:0000313" key="6">
    <source>
        <dbReference type="EMBL" id="ABC75951.1"/>
    </source>
</evidence>
<keyword evidence="2 4" id="KW-0032">Aminotransferase</keyword>
<dbReference type="InParanoid" id="Q2LYC4"/>
<dbReference type="InterPro" id="IPR019881">
    <property type="entry name" value="DAP-NH2Trfase_DapL_Desulfo"/>
</dbReference>
<evidence type="ECO:0000313" key="7">
    <source>
        <dbReference type="Proteomes" id="UP000001933"/>
    </source>
</evidence>
<reference evidence="6 7" key="1">
    <citation type="journal article" date="2007" name="Proc. Natl. Acad. Sci. U.S.A.">
        <title>The genome of Syntrophus aciditrophicus: life at the thermodynamic limit of microbial growth.</title>
        <authorList>
            <person name="McInerney M.J."/>
            <person name="Rohlin L."/>
            <person name="Mouttaki H."/>
            <person name="Kim U."/>
            <person name="Krupp R.S."/>
            <person name="Rios-Hernandez L."/>
            <person name="Sieber J."/>
            <person name="Struchtemeyer C.G."/>
            <person name="Bhattacharyya A."/>
            <person name="Campbell J.W."/>
            <person name="Gunsalus R.P."/>
        </authorList>
    </citation>
    <scope>NUCLEOTIDE SEQUENCE [LARGE SCALE GENOMIC DNA]</scope>
    <source>
        <strain evidence="6 7">SB</strain>
    </source>
</reference>
<dbReference type="RefSeq" id="WP_011415986.1">
    <property type="nucleotide sequence ID" value="NC_007759.1"/>
</dbReference>
<accession>Q2LYC4</accession>
<dbReference type="Gene3D" id="3.40.640.10">
    <property type="entry name" value="Type I PLP-dependent aspartate aminotransferase-like (Major domain)"/>
    <property type="match status" value="1"/>
</dbReference>
<dbReference type="InterPro" id="IPR015422">
    <property type="entry name" value="PyrdxlP-dep_Trfase_small"/>
</dbReference>
<dbReference type="InterPro" id="IPR004839">
    <property type="entry name" value="Aminotransferase_I/II_large"/>
</dbReference>
<evidence type="ECO:0000256" key="1">
    <source>
        <dbReference type="ARBA" id="ARBA00001933"/>
    </source>
</evidence>
<evidence type="ECO:0000256" key="4">
    <source>
        <dbReference type="RuleBase" id="RU000481"/>
    </source>
</evidence>
<dbReference type="OrthoDB" id="9804474at2"/>
<dbReference type="NCBIfam" id="TIGR03540">
    <property type="entry name" value="DapC_direct"/>
    <property type="match status" value="1"/>
</dbReference>
<dbReference type="InterPro" id="IPR015424">
    <property type="entry name" value="PyrdxlP-dep_Trfase"/>
</dbReference>
<dbReference type="GO" id="GO:0010285">
    <property type="term" value="F:L,L-diaminopimelate aminotransferase activity"/>
    <property type="evidence" value="ECO:0007669"/>
    <property type="project" value="InterPro"/>
</dbReference>
<dbReference type="GO" id="GO:0030170">
    <property type="term" value="F:pyridoxal phosphate binding"/>
    <property type="evidence" value="ECO:0007669"/>
    <property type="project" value="InterPro"/>
</dbReference>
<feature type="domain" description="Aminotransferase class I/classII large" evidence="5">
    <location>
        <begin position="31"/>
        <end position="383"/>
    </location>
</feature>
<sequence length="388" mass="43284">MQIAERLGKIPPYLFMELRKKINKAKAEGVDVISLAIGDPVEPTPDSIIEELCRQAHVPENHRYPTDEEKGMLAYRQEVARWYRERYGVTLDPEKEILGLIGSKEGCHHFVLACINPGDIVLMTDPGYPAYRSSILMAGGEPWNVPILPENDYLPVFEDIPSNILKRARGMFLNYPNNPTGACATRPFLDRLVAFARETGIAVCYDNPYGEMVFEGQERLSFLMADGAKEVGVELNSLSKPFNMTGWRIGMASGNQEILAAMSKVKENTDSGIFNPIQYAGIHALRHEGASIDRMRAIYARRRALVLETLKKIGINFEPPKGTFYLWVPVPAGMTSLEFTNRLFEKTAVVVASGTAYGQYGEGFIRISLTVPDDRLAEAMARIGKEFA</sequence>
<evidence type="ECO:0000256" key="3">
    <source>
        <dbReference type="ARBA" id="ARBA00022679"/>
    </source>
</evidence>
<name>Q2LYC4_SYNAS</name>
<gene>
    <name evidence="6" type="ORF">SYN_00168</name>
</gene>
<dbReference type="InterPro" id="IPR050881">
    <property type="entry name" value="LL-DAP_aminotransferase"/>
</dbReference>
<comment type="cofactor">
    <cofactor evidence="1 4">
        <name>pyridoxal 5'-phosphate</name>
        <dbReference type="ChEBI" id="CHEBI:597326"/>
    </cofactor>
</comment>
<dbReference type="AlphaFoldDB" id="Q2LYC4"/>
<dbReference type="GO" id="GO:0009089">
    <property type="term" value="P:lysine biosynthetic process via diaminopimelate"/>
    <property type="evidence" value="ECO:0007669"/>
    <property type="project" value="InterPro"/>
</dbReference>
<proteinExistence type="inferred from homology"/>
<dbReference type="CDD" id="cd00609">
    <property type="entry name" value="AAT_like"/>
    <property type="match status" value="1"/>
</dbReference>
<dbReference type="PANTHER" id="PTHR42832">
    <property type="entry name" value="AMINO ACID AMINOTRANSFERASE"/>
    <property type="match status" value="1"/>
</dbReference>
<keyword evidence="7" id="KW-1185">Reference proteome</keyword>
<keyword evidence="3 4" id="KW-0808">Transferase</keyword>
<dbReference type="InterPro" id="IPR004838">
    <property type="entry name" value="NHTrfase_class1_PyrdxlP-BS"/>
</dbReference>
<dbReference type="KEGG" id="sat:SYN_00168"/>
<dbReference type="Proteomes" id="UP000001933">
    <property type="component" value="Chromosome"/>
</dbReference>